<name>A0A3D8Y5V5_9BACT</name>
<reference evidence="1 2" key="1">
    <citation type="submission" date="2018-07" db="EMBL/GenBank/DDBJ databases">
        <title>Dyadobacter roseus sp. nov., isolated from rose rhizosphere soil.</title>
        <authorList>
            <person name="Chen L."/>
        </authorList>
    </citation>
    <scope>NUCLEOTIDE SEQUENCE [LARGE SCALE GENOMIC DNA]</scope>
    <source>
        <strain evidence="1 2">RS19</strain>
    </source>
</reference>
<dbReference type="EMBL" id="QNUL01000023">
    <property type="protein sequence ID" value="REA58085.1"/>
    <property type="molecule type" value="Genomic_DNA"/>
</dbReference>
<protein>
    <submittedName>
        <fullName evidence="1">Uncharacterized protein</fullName>
    </submittedName>
</protein>
<dbReference type="RefSeq" id="WP_115833124.1">
    <property type="nucleotide sequence ID" value="NZ_QNUL01000023.1"/>
</dbReference>
<sequence length="83" mass="9769">MNNHIQDILNLARQFKSQLFCVLATGHCYPVEQIEHEHAQFTWMMSKAEQGYHIRIDSDDFVSYLLCLSDDQAARVKRRLMLV</sequence>
<evidence type="ECO:0000313" key="2">
    <source>
        <dbReference type="Proteomes" id="UP000256373"/>
    </source>
</evidence>
<dbReference type="AlphaFoldDB" id="A0A3D8Y5V5"/>
<gene>
    <name evidence="1" type="ORF">DSL64_22130</name>
</gene>
<dbReference type="Proteomes" id="UP000256373">
    <property type="component" value="Unassembled WGS sequence"/>
</dbReference>
<proteinExistence type="predicted"/>
<evidence type="ECO:0000313" key="1">
    <source>
        <dbReference type="EMBL" id="REA58085.1"/>
    </source>
</evidence>
<accession>A0A3D8Y5V5</accession>
<comment type="caution">
    <text evidence="1">The sequence shown here is derived from an EMBL/GenBank/DDBJ whole genome shotgun (WGS) entry which is preliminary data.</text>
</comment>
<organism evidence="1 2">
    <name type="scientific">Dyadobacter luteus</name>
    <dbReference type="NCBI Taxonomy" id="2259619"/>
    <lineage>
        <taxon>Bacteria</taxon>
        <taxon>Pseudomonadati</taxon>
        <taxon>Bacteroidota</taxon>
        <taxon>Cytophagia</taxon>
        <taxon>Cytophagales</taxon>
        <taxon>Spirosomataceae</taxon>
        <taxon>Dyadobacter</taxon>
    </lineage>
</organism>
<keyword evidence="2" id="KW-1185">Reference proteome</keyword>